<dbReference type="AlphaFoldDB" id="T0RIX3"/>
<keyword evidence="1" id="KW-1133">Transmembrane helix</keyword>
<sequence length="931" mass="101788">MSVERTPTASWIVAEVAVPTTRWHKLLDALGFLYLLCAVGLATGVLTIYGAYLENNLFWPSFLSSGMASAVTDLFNLELARTSSVASLDLTSIVLPQRYPRTSALHISASYAREVLLTERTDDLAAAIVSIRELAPAEVTFTMTQYCWVDLDKRWALAHTFRRQARCEARYGTNAAVHLEAFLRNTDLPAWLVLYEQFFDAMIIDAISVTPAGASWLPLLVAEPWASVIDETKVWTDAGCSTFTLCWSNLRQVGLAETIGVVSAAGVTTTLHIKTIAPVNRYALWSTLSMYGAFENDMGNFYLGVNDSLVTNSPTFFGHTLPQAIEMYNVPYPLNGINQALHDHLGSLGSVDLWMLRPPPSLLAYVAAFQHHLQNAKQASSDVATALDAFETTVLHPTPRAWQSTDLVFLGGNPMCAFGAPYSFVQESFGFDDTCATQRPWTSTWTSASILFALSIERNHGIDVAAICHSSGLVLAEAASCQRTLSVAVAMFDRLPPLAPFNVTGMMADVEALTLSTLQFVQNISSSSSAVDVRSQLLLPHDALHWRVFGWTSLFEWALGQREAVAFEGDMQTFHLLSYAYTPIDQFANPLDVGQSFAFYIHGVCGYVTLALVVVAAIVALAMCRQATGSPTPTDWLRWHRVAGTTWVGRPLLVVRALAATACLSTAPVGLKPVVGGGSTFVSTPRTLLESMVLAGESLWLVYVLNELVLFWTSRRTRQLAPIVATLVFGVSVLLDAIWPPTVSASIHRNCRALHVDHDLLCSSGVVTIGYIDRLAVYLGVQCLGGLVCTVLCLLWPSPSASVVAPSLLLPGYATVYFCDSSSNSYEWRMDRVRAALSGLVLFTYNGTLHVFDYTLWRCLSASELGMREAAVATFSLPHTEHTVRGDSPGLAHMRSVASFRGMRVLIKTRWFVRGSWALLGLAHVPARARE</sequence>
<dbReference type="RefSeq" id="XP_008616676.1">
    <property type="nucleotide sequence ID" value="XM_008618454.1"/>
</dbReference>
<name>T0RIX3_SAPDV</name>
<dbReference type="EMBL" id="JH767180">
    <property type="protein sequence ID" value="EQC29837.1"/>
    <property type="molecule type" value="Genomic_DNA"/>
</dbReference>
<reference evidence="2 3" key="1">
    <citation type="submission" date="2012-04" db="EMBL/GenBank/DDBJ databases">
        <title>The Genome Sequence of Saprolegnia declina VS20.</title>
        <authorList>
            <consortium name="The Broad Institute Genome Sequencing Platform"/>
            <person name="Russ C."/>
            <person name="Nusbaum C."/>
            <person name="Tyler B."/>
            <person name="van West P."/>
            <person name="Dieguez-Uribeondo J."/>
            <person name="de Bruijn I."/>
            <person name="Tripathy S."/>
            <person name="Jiang R."/>
            <person name="Young S.K."/>
            <person name="Zeng Q."/>
            <person name="Gargeya S."/>
            <person name="Fitzgerald M."/>
            <person name="Haas B."/>
            <person name="Abouelleil A."/>
            <person name="Alvarado L."/>
            <person name="Arachchi H.M."/>
            <person name="Berlin A."/>
            <person name="Chapman S.B."/>
            <person name="Goldberg J."/>
            <person name="Griggs A."/>
            <person name="Gujja S."/>
            <person name="Hansen M."/>
            <person name="Howarth C."/>
            <person name="Imamovic A."/>
            <person name="Larimer J."/>
            <person name="McCowen C."/>
            <person name="Montmayeur A."/>
            <person name="Murphy C."/>
            <person name="Neiman D."/>
            <person name="Pearson M."/>
            <person name="Priest M."/>
            <person name="Roberts A."/>
            <person name="Saif S."/>
            <person name="Shea T."/>
            <person name="Sisk P."/>
            <person name="Sykes S."/>
            <person name="Wortman J."/>
            <person name="Nusbaum C."/>
            <person name="Birren B."/>
        </authorList>
    </citation>
    <scope>NUCLEOTIDE SEQUENCE [LARGE SCALE GENOMIC DNA]</scope>
    <source>
        <strain evidence="2 3">VS20</strain>
    </source>
</reference>
<dbReference type="InParanoid" id="T0RIX3"/>
<protein>
    <submittedName>
        <fullName evidence="2">Uncharacterized protein</fullName>
    </submittedName>
</protein>
<feature type="transmembrane region" description="Helical" evidence="1">
    <location>
        <begin position="775"/>
        <end position="796"/>
    </location>
</feature>
<evidence type="ECO:0000313" key="3">
    <source>
        <dbReference type="Proteomes" id="UP000030762"/>
    </source>
</evidence>
<accession>T0RIX3</accession>
<feature type="transmembrane region" description="Helical" evidence="1">
    <location>
        <begin position="653"/>
        <end position="671"/>
    </location>
</feature>
<dbReference type="VEuPathDB" id="FungiDB:SDRG_12384"/>
<evidence type="ECO:0000256" key="1">
    <source>
        <dbReference type="SAM" id="Phobius"/>
    </source>
</evidence>
<keyword evidence="3" id="KW-1185">Reference proteome</keyword>
<feature type="transmembrane region" description="Helical" evidence="1">
    <location>
        <begin position="597"/>
        <end position="622"/>
    </location>
</feature>
<feature type="transmembrane region" description="Helical" evidence="1">
    <location>
        <begin position="691"/>
        <end position="713"/>
    </location>
</feature>
<dbReference type="Proteomes" id="UP000030762">
    <property type="component" value="Unassembled WGS sequence"/>
</dbReference>
<dbReference type="OrthoDB" id="10452094at2759"/>
<keyword evidence="1" id="KW-0812">Transmembrane</keyword>
<gene>
    <name evidence="2" type="ORF">SDRG_12384</name>
</gene>
<keyword evidence="1" id="KW-0472">Membrane</keyword>
<proteinExistence type="predicted"/>
<dbReference type="GeneID" id="19953111"/>
<feature type="transmembrane region" description="Helical" evidence="1">
    <location>
        <begin position="32"/>
        <end position="52"/>
    </location>
</feature>
<evidence type="ECO:0000313" key="2">
    <source>
        <dbReference type="EMBL" id="EQC29837.1"/>
    </source>
</evidence>
<organism evidence="2 3">
    <name type="scientific">Saprolegnia diclina (strain VS20)</name>
    <dbReference type="NCBI Taxonomy" id="1156394"/>
    <lineage>
        <taxon>Eukaryota</taxon>
        <taxon>Sar</taxon>
        <taxon>Stramenopiles</taxon>
        <taxon>Oomycota</taxon>
        <taxon>Saprolegniomycetes</taxon>
        <taxon>Saprolegniales</taxon>
        <taxon>Saprolegniaceae</taxon>
        <taxon>Saprolegnia</taxon>
    </lineage>
</organism>
<feature type="transmembrane region" description="Helical" evidence="1">
    <location>
        <begin position="720"/>
        <end position="739"/>
    </location>
</feature>